<dbReference type="Pfam" id="PF11967">
    <property type="entry name" value="RecO_N"/>
    <property type="match status" value="1"/>
</dbReference>
<dbReference type="SUPFAM" id="SSF57863">
    <property type="entry name" value="ArfGap/RecO-like zinc finger"/>
    <property type="match status" value="1"/>
</dbReference>
<comment type="similarity">
    <text evidence="1 7">Belongs to the RecO family.</text>
</comment>
<dbReference type="GO" id="GO:0006310">
    <property type="term" value="P:DNA recombination"/>
    <property type="evidence" value="ECO:0007669"/>
    <property type="project" value="UniProtKB-UniRule"/>
</dbReference>
<accession>A0A285UET2</accession>
<dbReference type="PANTHER" id="PTHR33991:SF1">
    <property type="entry name" value="DNA REPAIR PROTEIN RECO"/>
    <property type="match status" value="1"/>
</dbReference>
<evidence type="ECO:0000256" key="2">
    <source>
        <dbReference type="ARBA" id="ARBA00021310"/>
    </source>
</evidence>
<dbReference type="Pfam" id="PF02565">
    <property type="entry name" value="RecO_C"/>
    <property type="match status" value="1"/>
</dbReference>
<evidence type="ECO:0000256" key="4">
    <source>
        <dbReference type="ARBA" id="ARBA00023172"/>
    </source>
</evidence>
<dbReference type="GO" id="GO:0043590">
    <property type="term" value="C:bacterial nucleoid"/>
    <property type="evidence" value="ECO:0007669"/>
    <property type="project" value="TreeGrafter"/>
</dbReference>
<evidence type="ECO:0000256" key="5">
    <source>
        <dbReference type="ARBA" id="ARBA00023204"/>
    </source>
</evidence>
<evidence type="ECO:0000256" key="7">
    <source>
        <dbReference type="HAMAP-Rule" id="MF_00201"/>
    </source>
</evidence>
<dbReference type="NCBIfam" id="TIGR00613">
    <property type="entry name" value="reco"/>
    <property type="match status" value="1"/>
</dbReference>
<dbReference type="Gene3D" id="1.20.1440.120">
    <property type="entry name" value="Recombination protein O, C-terminal domain"/>
    <property type="match status" value="1"/>
</dbReference>
<keyword evidence="4 7" id="KW-0233">DNA recombination</keyword>
<evidence type="ECO:0000256" key="1">
    <source>
        <dbReference type="ARBA" id="ARBA00007452"/>
    </source>
</evidence>
<keyword evidence="10" id="KW-1185">Reference proteome</keyword>
<dbReference type="AlphaFoldDB" id="A0A285UET2"/>
<evidence type="ECO:0000259" key="8">
    <source>
        <dbReference type="Pfam" id="PF11967"/>
    </source>
</evidence>
<protein>
    <recommendedName>
        <fullName evidence="2 7">DNA repair protein RecO</fullName>
    </recommendedName>
    <alternativeName>
        <fullName evidence="6 7">Recombination protein O</fullName>
    </alternativeName>
</protein>
<keyword evidence="3 7" id="KW-0227">DNA damage</keyword>
<evidence type="ECO:0000256" key="3">
    <source>
        <dbReference type="ARBA" id="ARBA00022763"/>
    </source>
</evidence>
<evidence type="ECO:0000313" key="9">
    <source>
        <dbReference type="EMBL" id="SOC39888.1"/>
    </source>
</evidence>
<dbReference type="InterPro" id="IPR042242">
    <property type="entry name" value="RecO_C"/>
</dbReference>
<dbReference type="InterPro" id="IPR022572">
    <property type="entry name" value="DNA_rep/recomb_RecO_N"/>
</dbReference>
<evidence type="ECO:0000256" key="6">
    <source>
        <dbReference type="ARBA" id="ARBA00033409"/>
    </source>
</evidence>
<keyword evidence="5 7" id="KW-0234">DNA repair</keyword>
<dbReference type="EMBL" id="OBQD01000006">
    <property type="protein sequence ID" value="SOC39888.1"/>
    <property type="molecule type" value="Genomic_DNA"/>
</dbReference>
<evidence type="ECO:0000313" key="10">
    <source>
        <dbReference type="Proteomes" id="UP000219167"/>
    </source>
</evidence>
<proteinExistence type="inferred from homology"/>
<organism evidence="9 10">
    <name type="scientific">Rhizobium subbaraonis</name>
    <dbReference type="NCBI Taxonomy" id="908946"/>
    <lineage>
        <taxon>Bacteria</taxon>
        <taxon>Pseudomonadati</taxon>
        <taxon>Pseudomonadota</taxon>
        <taxon>Alphaproteobacteria</taxon>
        <taxon>Hyphomicrobiales</taxon>
        <taxon>Rhizobiaceae</taxon>
        <taxon>Rhizobium/Agrobacterium group</taxon>
        <taxon>Rhizobium</taxon>
    </lineage>
</organism>
<dbReference type="Proteomes" id="UP000219167">
    <property type="component" value="Unassembled WGS sequence"/>
</dbReference>
<comment type="function">
    <text evidence="7">Involved in DNA repair and RecF pathway recombination.</text>
</comment>
<dbReference type="SUPFAM" id="SSF50249">
    <property type="entry name" value="Nucleic acid-binding proteins"/>
    <property type="match status" value="1"/>
</dbReference>
<dbReference type="InterPro" id="IPR037278">
    <property type="entry name" value="ARFGAP/RecO"/>
</dbReference>
<dbReference type="Gene3D" id="2.40.50.140">
    <property type="entry name" value="Nucleic acid-binding proteins"/>
    <property type="match status" value="1"/>
</dbReference>
<dbReference type="GO" id="GO:0006302">
    <property type="term" value="P:double-strand break repair"/>
    <property type="evidence" value="ECO:0007669"/>
    <property type="project" value="TreeGrafter"/>
</dbReference>
<dbReference type="HAMAP" id="MF_00201">
    <property type="entry name" value="RecO"/>
    <property type="match status" value="1"/>
</dbReference>
<feature type="domain" description="DNA replication/recombination mediator RecO N-terminal" evidence="8">
    <location>
        <begin position="34"/>
        <end position="104"/>
    </location>
</feature>
<reference evidence="9 10" key="1">
    <citation type="submission" date="2017-08" db="EMBL/GenBank/DDBJ databases">
        <authorList>
            <person name="de Groot N.N."/>
        </authorList>
    </citation>
    <scope>NUCLEOTIDE SEQUENCE [LARGE SCALE GENOMIC DNA]</scope>
    <source>
        <strain evidence="9 10">JC85</strain>
    </source>
</reference>
<dbReference type="InterPro" id="IPR003717">
    <property type="entry name" value="RecO"/>
</dbReference>
<dbReference type="InterPro" id="IPR012340">
    <property type="entry name" value="NA-bd_OB-fold"/>
</dbReference>
<dbReference type="PANTHER" id="PTHR33991">
    <property type="entry name" value="DNA REPAIR PROTEIN RECO"/>
    <property type="match status" value="1"/>
</dbReference>
<gene>
    <name evidence="7" type="primary">recO</name>
    <name evidence="9" type="ORF">SAMN05892877_106243</name>
</gene>
<name>A0A285UET2_9HYPH</name>
<sequence>MRHWGCCGAYATLWSAARRIALADTADRAYAFAMQWNDEAIVLGVRRHGETSVIAEVMTRSHGRHLGVVRSGRSRAMQPVLQPGNSVDVTWRARLDEHLGEFRIEPLQLRAGRLMEAAIAVYGVQAMAALLRFLPERDPHPHLFEMLAVVLEHLHEPADAGELVVRFELAVLEDLGYGLDLARCAATGDTVDLVFVSPKSGRAVCRSAGMPWADRMLALPGFLSEETGAAADAQALAEGFRLTAYFLNRHVCEPRGLQLSTAREGFVQATLKALAARPAEFAS</sequence>